<dbReference type="Proteomes" id="UP000307808">
    <property type="component" value="Unassembled WGS sequence"/>
</dbReference>
<evidence type="ECO:0000259" key="5">
    <source>
        <dbReference type="Pfam" id="PF13476"/>
    </source>
</evidence>
<dbReference type="InterPro" id="IPR038729">
    <property type="entry name" value="Rad50/SbcC_AAA"/>
</dbReference>
<evidence type="ECO:0000256" key="4">
    <source>
        <dbReference type="SAM" id="Coils"/>
    </source>
</evidence>
<dbReference type="Gene3D" id="3.40.50.300">
    <property type="entry name" value="P-loop containing nucleotide triphosphate hydrolases"/>
    <property type="match status" value="2"/>
</dbReference>
<comment type="subunit">
    <text evidence="2">Heterodimer of SbcC and SbcD.</text>
</comment>
<evidence type="ECO:0000256" key="3">
    <source>
        <dbReference type="ARBA" id="ARBA00013368"/>
    </source>
</evidence>
<evidence type="ECO:0000313" key="7">
    <source>
        <dbReference type="Proteomes" id="UP000307808"/>
    </source>
</evidence>
<evidence type="ECO:0000256" key="1">
    <source>
        <dbReference type="ARBA" id="ARBA00006930"/>
    </source>
</evidence>
<dbReference type="PANTHER" id="PTHR32114:SF2">
    <property type="entry name" value="ABC TRANSPORTER ABCH.3"/>
    <property type="match status" value="1"/>
</dbReference>
<organism evidence="6 7">
    <name type="scientific">Nocardioides jishulii</name>
    <dbReference type="NCBI Taxonomy" id="2575440"/>
    <lineage>
        <taxon>Bacteria</taxon>
        <taxon>Bacillati</taxon>
        <taxon>Actinomycetota</taxon>
        <taxon>Actinomycetes</taxon>
        <taxon>Propionibacteriales</taxon>
        <taxon>Nocardioidaceae</taxon>
        <taxon>Nocardioides</taxon>
    </lineage>
</organism>
<name>A0A4U2YQK6_9ACTN</name>
<accession>A0A4U2YQK6</accession>
<dbReference type="GO" id="GO:0006302">
    <property type="term" value="P:double-strand break repair"/>
    <property type="evidence" value="ECO:0007669"/>
    <property type="project" value="InterPro"/>
</dbReference>
<dbReference type="OrthoDB" id="9795626at2"/>
<keyword evidence="4" id="KW-0175">Coiled coil</keyword>
<keyword evidence="7" id="KW-1185">Reference proteome</keyword>
<evidence type="ECO:0000256" key="2">
    <source>
        <dbReference type="ARBA" id="ARBA00011322"/>
    </source>
</evidence>
<dbReference type="PANTHER" id="PTHR32114">
    <property type="entry name" value="ABC TRANSPORTER ABCH.3"/>
    <property type="match status" value="1"/>
</dbReference>
<dbReference type="SUPFAM" id="SSF52540">
    <property type="entry name" value="P-loop containing nucleoside triphosphate hydrolases"/>
    <property type="match status" value="1"/>
</dbReference>
<protein>
    <recommendedName>
        <fullName evidence="3">Nuclease SbcCD subunit C</fullName>
    </recommendedName>
</protein>
<dbReference type="InterPro" id="IPR027417">
    <property type="entry name" value="P-loop_NTPase"/>
</dbReference>
<feature type="coiled-coil region" evidence="4">
    <location>
        <begin position="517"/>
        <end position="591"/>
    </location>
</feature>
<comment type="caution">
    <text evidence="6">The sequence shown here is derived from an EMBL/GenBank/DDBJ whole genome shotgun (WGS) entry which is preliminary data.</text>
</comment>
<dbReference type="Pfam" id="PF13476">
    <property type="entry name" value="AAA_23"/>
    <property type="match status" value="1"/>
</dbReference>
<sequence>MRIHSIEMAGFGPFLVPQRVDFDAFADDGIFLIQGRTGAGKSSILDGVVYALYNSAPRYRSGAATQLRSHHCSADDATWVQLEFSTDDCRYRVRRSPEYERPRSRGEGTTTERPTAHLWRLDGGEWIALEAGVRPVAQALDEILPLSCQQFLQVVLLAQGEFARFLVADSAERKALLGALFDTKRFETLDHLLQERVSRRRAEMERAASANATLVEALALHLRVDAPAEPDEEWLAGLHDMTAAEAAEAEATRVAARRQMEEVRTEWERLRAVLTLQERRDSLRRTLEQLEEERESVARLREVCDRAVAAQNVRPALEARARHATRLREARVELTKAEASYEELCGATVPDDLPGVRDALVGEVDAARRALEAEARLAATRSQVAEAERELVGRRAEVEAIDTELGALRQVLEREVTTSVEKASAAVHELVDELTRARRHATATEASALAEQRLIEAGESRTRASAALDELRRLSFHQYAGRLAETLVEGEACPVCGGVEHPSPAPRSGAPVQDEDVEQAERAFDEAQQAYEGAKAARAAARATEEAYAGARTVEVLSDRVEEATGVLRQAERDERERRDAADAVTNLSERRQQCAEAAAGLVVRVQALGETIDDLVQRVESARSGSDSVADRLDGLRAHLTALDAVTASRHDEARAYADHLAATEHLGEAVEQHGFTDEQECLAAARPAEEIERLVRRVRRHDEAWTVTTTGLADEALAALPDVLVDPAPLEARVREAAADHDAAAAAAGVAAQRHETTADLVRRVRTAWSRGAAERREFEVLRRLAASVHGEQPNTRRLRLESYVLAVELEQIVLAANRRLQVMSDGRYALLLDDRVATRGNNSGLGVRVLDHHTQEPRTPESLSGGEKFLASLSLALGLSEVVTNRAGGVSLDTLFIDEGFGSLDGETLDLAMHTLDSLREHGRTVGVISHVEVMRERIPAQLHVEHAPGGWSTIRALA</sequence>
<evidence type="ECO:0000313" key="6">
    <source>
        <dbReference type="EMBL" id="TKI62211.1"/>
    </source>
</evidence>
<feature type="domain" description="Rad50/SbcC-type AAA" evidence="5">
    <location>
        <begin position="5"/>
        <end position="259"/>
    </location>
</feature>
<dbReference type="RefSeq" id="WP_137065480.1">
    <property type="nucleotide sequence ID" value="NZ_CP040748.1"/>
</dbReference>
<dbReference type="Pfam" id="PF13558">
    <property type="entry name" value="SbcC_Walker_B"/>
    <property type="match status" value="1"/>
</dbReference>
<dbReference type="AlphaFoldDB" id="A0A4U2YQK6"/>
<dbReference type="GO" id="GO:0016887">
    <property type="term" value="F:ATP hydrolysis activity"/>
    <property type="evidence" value="ECO:0007669"/>
    <property type="project" value="InterPro"/>
</dbReference>
<feature type="coiled-coil region" evidence="4">
    <location>
        <begin position="246"/>
        <end position="440"/>
    </location>
</feature>
<proteinExistence type="inferred from homology"/>
<comment type="similarity">
    <text evidence="1">Belongs to the SMC family. SbcC subfamily.</text>
</comment>
<gene>
    <name evidence="6" type="ORF">FC770_07290</name>
</gene>
<dbReference type="EMBL" id="SZPY01000002">
    <property type="protein sequence ID" value="TKI62211.1"/>
    <property type="molecule type" value="Genomic_DNA"/>
</dbReference>
<reference evidence="6 7" key="1">
    <citation type="submission" date="2019-04" db="EMBL/GenBank/DDBJ databases">
        <authorList>
            <person name="Dong K."/>
        </authorList>
    </citation>
    <scope>NUCLEOTIDE SEQUENCE [LARGE SCALE GENOMIC DNA]</scope>
    <source>
        <strain evidence="7">dk3543</strain>
    </source>
</reference>